<evidence type="ECO:0008006" key="3">
    <source>
        <dbReference type="Google" id="ProtNLM"/>
    </source>
</evidence>
<sequence>MAKKKKTAKPRKKAKRKTPGQPTKYKPEYENQALILAEKGFTDKDIAKLFKVTEQTINNWKKQFPQFFESLKAGKAIADQRVVQSLYQRALGYSHPDIHISNHQGVVTKINIIKHYAPDPTSMIF</sequence>
<comment type="caution">
    <text evidence="2">The sequence shown here is derived from an EMBL/GenBank/DDBJ whole genome shotgun (WGS) entry which is preliminary data.</text>
</comment>
<name>X1AUY2_9ZZZZ</name>
<dbReference type="AlphaFoldDB" id="X1AUY2"/>
<evidence type="ECO:0000256" key="1">
    <source>
        <dbReference type="SAM" id="MobiDB-lite"/>
    </source>
</evidence>
<feature type="region of interest" description="Disordered" evidence="1">
    <location>
        <begin position="1"/>
        <end position="26"/>
    </location>
</feature>
<organism evidence="2">
    <name type="scientific">marine sediment metagenome</name>
    <dbReference type="NCBI Taxonomy" id="412755"/>
    <lineage>
        <taxon>unclassified sequences</taxon>
        <taxon>metagenomes</taxon>
        <taxon>ecological metagenomes</taxon>
    </lineage>
</organism>
<dbReference type="EMBL" id="BART01014240">
    <property type="protein sequence ID" value="GAG86465.1"/>
    <property type="molecule type" value="Genomic_DNA"/>
</dbReference>
<dbReference type="Pfam" id="PF13384">
    <property type="entry name" value="HTH_23"/>
    <property type="match status" value="1"/>
</dbReference>
<dbReference type="SUPFAM" id="SSF46689">
    <property type="entry name" value="Homeodomain-like"/>
    <property type="match status" value="1"/>
</dbReference>
<reference evidence="2" key="1">
    <citation type="journal article" date="2014" name="Front. Microbiol.">
        <title>High frequency of phylogenetically diverse reductive dehalogenase-homologous genes in deep subseafloor sedimentary metagenomes.</title>
        <authorList>
            <person name="Kawai M."/>
            <person name="Futagami T."/>
            <person name="Toyoda A."/>
            <person name="Takaki Y."/>
            <person name="Nishi S."/>
            <person name="Hori S."/>
            <person name="Arai W."/>
            <person name="Tsubouchi T."/>
            <person name="Morono Y."/>
            <person name="Uchiyama I."/>
            <person name="Ito T."/>
            <person name="Fujiyama A."/>
            <person name="Inagaki F."/>
            <person name="Takami H."/>
        </authorList>
    </citation>
    <scope>NUCLEOTIDE SEQUENCE</scope>
    <source>
        <strain evidence="2">Expedition CK06-06</strain>
    </source>
</reference>
<evidence type="ECO:0000313" key="2">
    <source>
        <dbReference type="EMBL" id="GAG86465.1"/>
    </source>
</evidence>
<dbReference type="InterPro" id="IPR009057">
    <property type="entry name" value="Homeodomain-like_sf"/>
</dbReference>
<gene>
    <name evidence="2" type="ORF">S01H4_28558</name>
</gene>
<accession>X1AUY2</accession>
<proteinExistence type="predicted"/>
<feature type="compositionally biased region" description="Basic residues" evidence="1">
    <location>
        <begin position="1"/>
        <end position="18"/>
    </location>
</feature>
<protein>
    <recommendedName>
        <fullName evidence="3">Helix-turn-helix domain-containing protein</fullName>
    </recommendedName>
</protein>